<dbReference type="Proteomes" id="UP000001058">
    <property type="component" value="Unassembled WGS sequence"/>
</dbReference>
<evidence type="ECO:0000313" key="2">
    <source>
        <dbReference type="EMBL" id="EFJ46279.1"/>
    </source>
</evidence>
<reference evidence="2 3" key="1">
    <citation type="journal article" date="2010" name="Science">
        <title>Genomic analysis of organismal complexity in the multicellular green alga Volvox carteri.</title>
        <authorList>
            <person name="Prochnik S.E."/>
            <person name="Umen J."/>
            <person name="Nedelcu A.M."/>
            <person name="Hallmann A."/>
            <person name="Miller S.M."/>
            <person name="Nishii I."/>
            <person name="Ferris P."/>
            <person name="Kuo A."/>
            <person name="Mitros T."/>
            <person name="Fritz-Laylin L.K."/>
            <person name="Hellsten U."/>
            <person name="Chapman J."/>
            <person name="Simakov O."/>
            <person name="Rensing S.A."/>
            <person name="Terry A."/>
            <person name="Pangilinan J."/>
            <person name="Kapitonov V."/>
            <person name="Jurka J."/>
            <person name="Salamov A."/>
            <person name="Shapiro H."/>
            <person name="Schmutz J."/>
            <person name="Grimwood J."/>
            <person name="Lindquist E."/>
            <person name="Lucas S."/>
            <person name="Grigoriev I.V."/>
            <person name="Schmitt R."/>
            <person name="Kirk D."/>
            <person name="Rokhsar D.S."/>
        </authorList>
    </citation>
    <scope>NUCLEOTIDE SEQUENCE [LARGE SCALE GENOMIC DNA]</scope>
    <source>
        <strain evidence="3">f. Nagariensis / Eve</strain>
    </source>
</reference>
<feature type="region of interest" description="Disordered" evidence="1">
    <location>
        <begin position="236"/>
        <end position="257"/>
    </location>
</feature>
<dbReference type="EMBL" id="GL378352">
    <property type="protein sequence ID" value="EFJ46279.1"/>
    <property type="molecule type" value="Genomic_DNA"/>
</dbReference>
<dbReference type="eggNOG" id="ENOG502SUN5">
    <property type="taxonomic scope" value="Eukaryota"/>
</dbReference>
<dbReference type="GeneID" id="9627230"/>
<evidence type="ECO:0000256" key="1">
    <source>
        <dbReference type="SAM" id="MobiDB-lite"/>
    </source>
</evidence>
<name>D8U207_VOLCA</name>
<feature type="region of interest" description="Disordered" evidence="1">
    <location>
        <begin position="36"/>
        <end position="79"/>
    </location>
</feature>
<feature type="compositionally biased region" description="Low complexity" evidence="1">
    <location>
        <begin position="114"/>
        <end position="127"/>
    </location>
</feature>
<dbReference type="InParanoid" id="D8U207"/>
<feature type="region of interest" description="Disordered" evidence="1">
    <location>
        <begin position="112"/>
        <end position="138"/>
    </location>
</feature>
<proteinExistence type="predicted"/>
<dbReference type="STRING" id="3068.D8U207"/>
<evidence type="ECO:0000313" key="3">
    <source>
        <dbReference type="Proteomes" id="UP000001058"/>
    </source>
</evidence>
<gene>
    <name evidence="2" type="ORF">VOLCADRAFT_93396</name>
</gene>
<feature type="compositionally biased region" description="Gly residues" evidence="1">
    <location>
        <begin position="240"/>
        <end position="254"/>
    </location>
</feature>
<organism evidence="3">
    <name type="scientific">Volvox carteri f. nagariensis</name>
    <dbReference type="NCBI Taxonomy" id="3068"/>
    <lineage>
        <taxon>Eukaryota</taxon>
        <taxon>Viridiplantae</taxon>
        <taxon>Chlorophyta</taxon>
        <taxon>core chlorophytes</taxon>
        <taxon>Chlorophyceae</taxon>
        <taxon>CS clade</taxon>
        <taxon>Chlamydomonadales</taxon>
        <taxon>Volvocaceae</taxon>
        <taxon>Volvox</taxon>
    </lineage>
</organism>
<dbReference type="AlphaFoldDB" id="D8U207"/>
<protein>
    <submittedName>
        <fullName evidence="2">Uncharacterized protein</fullName>
    </submittedName>
</protein>
<accession>D8U207</accession>
<dbReference type="RefSeq" id="XP_002952726.1">
    <property type="nucleotide sequence ID" value="XM_002952680.1"/>
</dbReference>
<sequence>MLFNKLRNQKKNAKTGSLWDNFETCTWNQQRHVPAVNQLPAPPPQQHIRTPTDLRPDVNPDPDRIHFHQGLNPDPDPRRGLDPAAVCLAADLASSVLGLVPPPPTLLPPPLPPFHAAGDAPAAAGPGTEPMTSGSAGRNAADGVHAAITAVVRQLEDLVASSLRLGMLVAAAPGGMALRLVAPGTPIIAPYGAVQEGQLAPPQVAAPVVPAAPTAPQLVLAVEWLSLELEDDDRLCSRGSDGGTMGTSGGGSSGGSRSNIRSGVVLWVVSPGLVCRQGRGGEASLYADSTGDGSGNSTLPVASTADGVRERVLIPVHVVGWSA</sequence>
<keyword evidence="3" id="KW-1185">Reference proteome</keyword>
<dbReference type="KEGG" id="vcn:VOLCADRAFT_93396"/>
<feature type="compositionally biased region" description="Basic and acidic residues" evidence="1">
    <location>
        <begin position="50"/>
        <end position="66"/>
    </location>
</feature>